<name>C3ZJY2_BRAFL</name>
<dbReference type="PANTHER" id="PTHR42814">
    <property type="entry name" value="AMP-BINDING DOMAIN-CONTAINING PROTEIN"/>
    <property type="match status" value="1"/>
</dbReference>
<feature type="transmembrane region" description="Helical" evidence="1">
    <location>
        <begin position="118"/>
        <end position="136"/>
    </location>
</feature>
<sequence>MNTMSYLKSRSDLPLVEATLGQLLDDSAAKWPDHEAYVFRHLGVRMKLAEVKQEADRLAAGLLSIGVRRGDVVAWVMDTRPQWIVSFFAAAKIGAIVMPIIPVFFLSSVYKGMIADTFKKMPLIPVFFLSSVYKGMMAESFKKKMLLAPTDLNQVPYVVIFPVLTGSQTIVLVSNATRTHAEIVTAVLEERLRPT</sequence>
<dbReference type="EMBL" id="GG666634">
    <property type="protein sequence ID" value="EEN47149.1"/>
    <property type="molecule type" value="Genomic_DNA"/>
</dbReference>
<reference evidence="3" key="1">
    <citation type="journal article" date="2008" name="Nature">
        <title>The amphioxus genome and the evolution of the chordate karyotype.</title>
        <authorList>
            <consortium name="US DOE Joint Genome Institute (JGI-PGF)"/>
            <person name="Putnam N.H."/>
            <person name="Butts T."/>
            <person name="Ferrier D.E.K."/>
            <person name="Furlong R.F."/>
            <person name="Hellsten U."/>
            <person name="Kawashima T."/>
            <person name="Robinson-Rechavi M."/>
            <person name="Shoguchi E."/>
            <person name="Terry A."/>
            <person name="Yu J.-K."/>
            <person name="Benito-Gutierrez E.L."/>
            <person name="Dubchak I."/>
            <person name="Garcia-Fernandez J."/>
            <person name="Gibson-Brown J.J."/>
            <person name="Grigoriev I.V."/>
            <person name="Horton A.C."/>
            <person name="de Jong P.J."/>
            <person name="Jurka J."/>
            <person name="Kapitonov V.V."/>
            <person name="Kohara Y."/>
            <person name="Kuroki Y."/>
            <person name="Lindquist E."/>
            <person name="Lucas S."/>
            <person name="Osoegawa K."/>
            <person name="Pennacchio L.A."/>
            <person name="Salamov A.A."/>
            <person name="Satou Y."/>
            <person name="Sauka-Spengler T."/>
            <person name="Schmutz J."/>
            <person name="Shin-I T."/>
            <person name="Toyoda A."/>
            <person name="Bronner-Fraser M."/>
            <person name="Fujiyama A."/>
            <person name="Holland L.Z."/>
            <person name="Holland P.W.H."/>
            <person name="Satoh N."/>
            <person name="Rokhsar D.S."/>
        </authorList>
    </citation>
    <scope>NUCLEOTIDE SEQUENCE [LARGE SCALE GENOMIC DNA]</scope>
    <source>
        <strain evidence="3">S238N-H82</strain>
        <tissue evidence="3">Testes</tissue>
    </source>
</reference>
<organism>
    <name type="scientific">Branchiostoma floridae</name>
    <name type="common">Florida lancelet</name>
    <name type="synonym">Amphioxus</name>
    <dbReference type="NCBI Taxonomy" id="7739"/>
    <lineage>
        <taxon>Eukaryota</taxon>
        <taxon>Metazoa</taxon>
        <taxon>Chordata</taxon>
        <taxon>Cephalochordata</taxon>
        <taxon>Leptocardii</taxon>
        <taxon>Amphioxiformes</taxon>
        <taxon>Branchiostomatidae</taxon>
        <taxon>Branchiostoma</taxon>
    </lineage>
</organism>
<protein>
    <recommendedName>
        <fullName evidence="2">AMP-dependent synthetase/ligase domain-containing protein</fullName>
    </recommendedName>
</protein>
<feature type="transmembrane region" description="Helical" evidence="1">
    <location>
        <begin position="83"/>
        <end position="106"/>
    </location>
</feature>
<keyword evidence="1" id="KW-0472">Membrane</keyword>
<evidence type="ECO:0000256" key="1">
    <source>
        <dbReference type="SAM" id="Phobius"/>
    </source>
</evidence>
<dbReference type="Pfam" id="PF00501">
    <property type="entry name" value="AMP-binding"/>
    <property type="match status" value="1"/>
</dbReference>
<dbReference type="InterPro" id="IPR000873">
    <property type="entry name" value="AMP-dep_synth/lig_dom"/>
</dbReference>
<gene>
    <name evidence="3" type="ORF">BRAFLDRAFT_105516</name>
</gene>
<dbReference type="STRING" id="7739.C3ZJY2"/>
<dbReference type="SUPFAM" id="SSF56801">
    <property type="entry name" value="Acetyl-CoA synthetase-like"/>
    <property type="match status" value="1"/>
</dbReference>
<keyword evidence="1" id="KW-1133">Transmembrane helix</keyword>
<dbReference type="InParanoid" id="C3ZJY2"/>
<accession>C3ZJY2</accession>
<dbReference type="eggNOG" id="KOG1177">
    <property type="taxonomic scope" value="Eukaryota"/>
</dbReference>
<keyword evidence="1" id="KW-0812">Transmembrane</keyword>
<dbReference type="AlphaFoldDB" id="C3ZJY2"/>
<evidence type="ECO:0000259" key="2">
    <source>
        <dbReference type="Pfam" id="PF00501"/>
    </source>
</evidence>
<evidence type="ECO:0000313" key="3">
    <source>
        <dbReference type="EMBL" id="EEN47149.1"/>
    </source>
</evidence>
<feature type="domain" description="AMP-dependent synthetase/ligase" evidence="2">
    <location>
        <begin position="25"/>
        <end position="102"/>
    </location>
</feature>
<dbReference type="Gene3D" id="3.40.50.980">
    <property type="match status" value="1"/>
</dbReference>
<dbReference type="PANTHER" id="PTHR42814:SF3">
    <property type="entry name" value="BETA-N-ACETYLHEXOSAMINIDASE"/>
    <property type="match status" value="1"/>
</dbReference>
<proteinExistence type="predicted"/>